<dbReference type="Proteomes" id="UP000319801">
    <property type="component" value="Unassembled WGS sequence"/>
</dbReference>
<gene>
    <name evidence="2" type="ORF">Baya_4481</name>
</gene>
<feature type="compositionally biased region" description="Low complexity" evidence="1">
    <location>
        <begin position="48"/>
        <end position="62"/>
    </location>
</feature>
<organism evidence="2 3">
    <name type="scientific">Bagarius yarrelli</name>
    <name type="common">Goonch</name>
    <name type="synonym">Bagrus yarrelli</name>
    <dbReference type="NCBI Taxonomy" id="175774"/>
    <lineage>
        <taxon>Eukaryota</taxon>
        <taxon>Metazoa</taxon>
        <taxon>Chordata</taxon>
        <taxon>Craniata</taxon>
        <taxon>Vertebrata</taxon>
        <taxon>Euteleostomi</taxon>
        <taxon>Actinopterygii</taxon>
        <taxon>Neopterygii</taxon>
        <taxon>Teleostei</taxon>
        <taxon>Ostariophysi</taxon>
        <taxon>Siluriformes</taxon>
        <taxon>Sisoridae</taxon>
        <taxon>Sisorinae</taxon>
        <taxon>Bagarius</taxon>
    </lineage>
</organism>
<accession>A0A556TQA3</accession>
<dbReference type="EMBL" id="VCAZ01000010">
    <property type="protein sequence ID" value="TSK34873.1"/>
    <property type="molecule type" value="Genomic_DNA"/>
</dbReference>
<keyword evidence="3" id="KW-1185">Reference proteome</keyword>
<name>A0A556TQA3_BAGYA</name>
<comment type="caution">
    <text evidence="2">The sequence shown here is derived from an EMBL/GenBank/DDBJ whole genome shotgun (WGS) entry which is preliminary data.</text>
</comment>
<sequence>MVADIVKNEESSPPRAEAQTYYSTNNSWIYDAFQPMEGIEIGSREQSDQSFNMSSSDSSQLDPAFAQCHGLSGDGNQHYDPESTFAGNGDLDLKAQEGCRTLEGLENQAELGAMAELTYNPDQSSS</sequence>
<feature type="region of interest" description="Disordered" evidence="1">
    <location>
        <begin position="42"/>
        <end position="91"/>
    </location>
</feature>
<evidence type="ECO:0000313" key="2">
    <source>
        <dbReference type="EMBL" id="TSK34873.1"/>
    </source>
</evidence>
<protein>
    <submittedName>
        <fullName evidence="2">Uncharacterized protein</fullName>
    </submittedName>
</protein>
<proteinExistence type="predicted"/>
<evidence type="ECO:0000256" key="1">
    <source>
        <dbReference type="SAM" id="MobiDB-lite"/>
    </source>
</evidence>
<reference evidence="2 3" key="1">
    <citation type="journal article" date="2019" name="Genome Biol. Evol.">
        <title>Whole-Genome Sequencing of the Giant Devil Catfish, Bagarius yarrelli.</title>
        <authorList>
            <person name="Jiang W."/>
            <person name="Lv Y."/>
            <person name="Cheng L."/>
            <person name="Yang K."/>
            <person name="Chao B."/>
            <person name="Wang X."/>
            <person name="Li Y."/>
            <person name="Pan X."/>
            <person name="You X."/>
            <person name="Zhang Y."/>
            <person name="Yang J."/>
            <person name="Li J."/>
            <person name="Zhang X."/>
            <person name="Liu S."/>
            <person name="Sun C."/>
            <person name="Yang J."/>
            <person name="Shi Q."/>
        </authorList>
    </citation>
    <scope>NUCLEOTIDE SEQUENCE [LARGE SCALE GENOMIC DNA]</scope>
    <source>
        <strain evidence="2">JWS20170419001</strain>
        <tissue evidence="2">Muscle</tissue>
    </source>
</reference>
<evidence type="ECO:0000313" key="3">
    <source>
        <dbReference type="Proteomes" id="UP000319801"/>
    </source>
</evidence>
<dbReference type="AlphaFoldDB" id="A0A556TQA3"/>